<evidence type="ECO:0000313" key="2">
    <source>
        <dbReference type="Proteomes" id="UP000233350"/>
    </source>
</evidence>
<organism evidence="1 2">
    <name type="scientific">Helicobacter winghamensis</name>
    <dbReference type="NCBI Taxonomy" id="157268"/>
    <lineage>
        <taxon>Bacteria</taxon>
        <taxon>Pseudomonadati</taxon>
        <taxon>Campylobacterota</taxon>
        <taxon>Epsilonproteobacteria</taxon>
        <taxon>Campylobacterales</taxon>
        <taxon>Helicobacteraceae</taxon>
        <taxon>Helicobacter</taxon>
    </lineage>
</organism>
<gene>
    <name evidence="1" type="ORF">BCM31_02145</name>
</gene>
<dbReference type="SUPFAM" id="SSF75169">
    <property type="entry name" value="DsrEFH-like"/>
    <property type="match status" value="1"/>
</dbReference>
<dbReference type="InterPro" id="IPR027396">
    <property type="entry name" value="DsrEFH-like"/>
</dbReference>
<dbReference type="EMBL" id="MBPK01000040">
    <property type="protein sequence ID" value="PKT80787.1"/>
    <property type="molecule type" value="Genomic_DNA"/>
</dbReference>
<comment type="caution">
    <text evidence="1">The sequence shown here is derived from an EMBL/GenBank/DDBJ whole genome shotgun (WGS) entry which is preliminary data.</text>
</comment>
<proteinExistence type="predicted"/>
<evidence type="ECO:0000313" key="1">
    <source>
        <dbReference type="EMBL" id="PKT80787.1"/>
    </source>
</evidence>
<dbReference type="OrthoDB" id="9801500at2"/>
<sequence length="111" mass="12184">MEKILLLKSDGIGESGELGRKLMLNFLGTLLTMESIPKEMYLLNRAVLLATIDIEGIEVLKRLEEKGVKIYSCQTCLGYFKVLEKLQVGSVGNMQDTASALLGSNYSVIAI</sequence>
<reference evidence="1 2" key="1">
    <citation type="submission" date="2016-07" db="EMBL/GenBank/DDBJ databases">
        <title>Detection of Helicobacter winghamensis from caecal content of red fox (Vulpes vulpes).</title>
        <authorList>
            <person name="Zanoni R.G."/>
            <person name="Florio D."/>
            <person name="Caffara M."/>
            <person name="Renzi M."/>
            <person name="Parisi A."/>
            <person name="Pasquali F."/>
            <person name="Manfreda G."/>
        </authorList>
    </citation>
    <scope>NUCLEOTIDE SEQUENCE [LARGE SCALE GENOMIC DNA]</scope>
    <source>
        <strain evidence="1 2">295_13</strain>
    </source>
</reference>
<dbReference type="RefSeq" id="WP_006801713.1">
    <property type="nucleotide sequence ID" value="NZ_CABKOI010000021.1"/>
</dbReference>
<accession>A0A2N3PIN9</accession>
<dbReference type="Proteomes" id="UP000233350">
    <property type="component" value="Unassembled WGS sequence"/>
</dbReference>
<dbReference type="AlphaFoldDB" id="A0A2N3PIN9"/>
<dbReference type="STRING" id="556267.HWAG_00021"/>
<evidence type="ECO:0008006" key="3">
    <source>
        <dbReference type="Google" id="ProtNLM"/>
    </source>
</evidence>
<protein>
    <recommendedName>
        <fullName evidence="3">Sulfurtransferase-like selenium metabolism protein YedF</fullName>
    </recommendedName>
</protein>
<keyword evidence="2" id="KW-1185">Reference proteome</keyword>
<dbReference type="GeneID" id="97289682"/>
<name>A0A2N3PIN9_9HELI</name>